<reference evidence="1" key="1">
    <citation type="submission" date="2021-05" db="EMBL/GenBank/DDBJ databases">
        <authorList>
            <person name="Alioto T."/>
            <person name="Alioto T."/>
            <person name="Gomez Garrido J."/>
        </authorList>
    </citation>
    <scope>NUCLEOTIDE SEQUENCE</scope>
</reference>
<proteinExistence type="predicted"/>
<dbReference type="AlphaFoldDB" id="A0A8D8TUR7"/>
<protein>
    <submittedName>
        <fullName evidence="1">Uncharacterized protein</fullName>
    </submittedName>
</protein>
<sequence length="253" mass="28746">MYVSIDIVRKIMVIHEVIIRNQLEVAHLQKNNYGVRLGGTDSEFHGDNVGLQQESGEYLHENVTKHEVVVKGNTLDHVQKLENLEMGSARKNVKGVVFADKQISDVNIEPVSRKSKTRYTVITLNKSRSQPNIHQSFNDEQSEIGVKRSASNAETLSNDTYNAPELVEFDDAASNHTDMSDFIKYVRNSSAQEDIKSCSYQIVEFLNEFEASIQENVAVIPWEKHVEIKVLFDILVGQIHNQMKAINEELSKF</sequence>
<evidence type="ECO:0000313" key="1">
    <source>
        <dbReference type="EMBL" id="CAG6695361.1"/>
    </source>
</evidence>
<name>A0A8D8TUR7_9HEMI</name>
<organism evidence="1">
    <name type="scientific">Cacopsylla melanoneura</name>
    <dbReference type="NCBI Taxonomy" id="428564"/>
    <lineage>
        <taxon>Eukaryota</taxon>
        <taxon>Metazoa</taxon>
        <taxon>Ecdysozoa</taxon>
        <taxon>Arthropoda</taxon>
        <taxon>Hexapoda</taxon>
        <taxon>Insecta</taxon>
        <taxon>Pterygota</taxon>
        <taxon>Neoptera</taxon>
        <taxon>Paraneoptera</taxon>
        <taxon>Hemiptera</taxon>
        <taxon>Sternorrhyncha</taxon>
        <taxon>Psylloidea</taxon>
        <taxon>Psyllidae</taxon>
        <taxon>Psyllinae</taxon>
        <taxon>Cacopsylla</taxon>
    </lineage>
</organism>
<dbReference type="EMBL" id="HBUF01322999">
    <property type="protein sequence ID" value="CAG6695361.1"/>
    <property type="molecule type" value="Transcribed_RNA"/>
</dbReference>
<accession>A0A8D8TUR7</accession>